<dbReference type="InterPro" id="IPR007859">
    <property type="entry name" value="ETF-QO/FixX_C"/>
</dbReference>
<gene>
    <name evidence="12" type="ORF">SAMN05444581_101337</name>
</gene>
<evidence type="ECO:0000259" key="11">
    <source>
        <dbReference type="Pfam" id="PF05187"/>
    </source>
</evidence>
<dbReference type="PANTHER" id="PTHR43082:SF3">
    <property type="entry name" value="FERREDOXIN-LIKE PROTEIN YDIT"/>
    <property type="match status" value="1"/>
</dbReference>
<evidence type="ECO:0000256" key="8">
    <source>
        <dbReference type="ARBA" id="ARBA00023014"/>
    </source>
</evidence>
<evidence type="ECO:0000256" key="7">
    <source>
        <dbReference type="ARBA" id="ARBA00023004"/>
    </source>
</evidence>
<protein>
    <recommendedName>
        <fullName evidence="3 10">Ferredoxin-like protein</fullName>
    </recommendedName>
</protein>
<dbReference type="GO" id="GO:0005506">
    <property type="term" value="F:iron ion binding"/>
    <property type="evidence" value="ECO:0007669"/>
    <property type="project" value="UniProtKB-UniRule"/>
</dbReference>
<organism evidence="12 13">
    <name type="scientific">Methylocapsa palsarum</name>
    <dbReference type="NCBI Taxonomy" id="1612308"/>
    <lineage>
        <taxon>Bacteria</taxon>
        <taxon>Pseudomonadati</taxon>
        <taxon>Pseudomonadota</taxon>
        <taxon>Alphaproteobacteria</taxon>
        <taxon>Hyphomicrobiales</taxon>
        <taxon>Beijerinckiaceae</taxon>
        <taxon>Methylocapsa</taxon>
    </lineage>
</organism>
<keyword evidence="9" id="KW-0535">Nitrogen fixation</keyword>
<dbReference type="InterPro" id="IPR012206">
    <property type="entry name" value="Fd_FixX"/>
</dbReference>
<evidence type="ECO:0000256" key="5">
    <source>
        <dbReference type="ARBA" id="ARBA00022723"/>
    </source>
</evidence>
<evidence type="ECO:0000313" key="12">
    <source>
        <dbReference type="EMBL" id="SFK02363.1"/>
    </source>
</evidence>
<comment type="function">
    <text evidence="1 10">Could be a 3Fe-4S cluster-containing protein.</text>
</comment>
<dbReference type="AlphaFoldDB" id="A0A1I3W5A0"/>
<dbReference type="SUPFAM" id="SSF54862">
    <property type="entry name" value="4Fe-4S ferredoxins"/>
    <property type="match status" value="1"/>
</dbReference>
<dbReference type="EMBL" id="FOSN01000001">
    <property type="protein sequence ID" value="SFK02363.1"/>
    <property type="molecule type" value="Genomic_DNA"/>
</dbReference>
<dbReference type="PANTHER" id="PTHR43082">
    <property type="entry name" value="FERREDOXIN-LIKE"/>
    <property type="match status" value="1"/>
</dbReference>
<keyword evidence="7 10" id="KW-0408">Iron</keyword>
<comment type="similarity">
    <text evidence="2">To ferredoxins from P.putida and C.tartarivorum, ferredoxin I from A.vinelandii, ferredoxin II from D.desulfuricans.</text>
</comment>
<keyword evidence="4 10" id="KW-0813">Transport</keyword>
<evidence type="ECO:0000256" key="4">
    <source>
        <dbReference type="ARBA" id="ARBA00022448"/>
    </source>
</evidence>
<evidence type="ECO:0000256" key="9">
    <source>
        <dbReference type="ARBA" id="ARBA00023231"/>
    </source>
</evidence>
<evidence type="ECO:0000256" key="6">
    <source>
        <dbReference type="ARBA" id="ARBA00022982"/>
    </source>
</evidence>
<keyword evidence="8 10" id="KW-0411">Iron-sulfur</keyword>
<dbReference type="GO" id="GO:0051536">
    <property type="term" value="F:iron-sulfur cluster binding"/>
    <property type="evidence" value="ECO:0007669"/>
    <property type="project" value="UniProtKB-KW"/>
</dbReference>
<accession>A0A1I3W5A0</accession>
<dbReference type="OrthoDB" id="9800260at2"/>
<evidence type="ECO:0000313" key="13">
    <source>
        <dbReference type="Proteomes" id="UP000198755"/>
    </source>
</evidence>
<dbReference type="Gene3D" id="3.30.70.20">
    <property type="match status" value="1"/>
</dbReference>
<keyword evidence="5 10" id="KW-0479">Metal-binding</keyword>
<evidence type="ECO:0000256" key="3">
    <source>
        <dbReference type="ARBA" id="ARBA00020378"/>
    </source>
</evidence>
<evidence type="ECO:0000256" key="10">
    <source>
        <dbReference type="PIRNR" id="PIRNR036548"/>
    </source>
</evidence>
<reference evidence="12 13" key="1">
    <citation type="submission" date="2016-10" db="EMBL/GenBank/DDBJ databases">
        <authorList>
            <person name="de Groot N.N."/>
        </authorList>
    </citation>
    <scope>NUCLEOTIDE SEQUENCE [LARGE SCALE GENOMIC DNA]</scope>
    <source>
        <strain evidence="12 13">NE2</strain>
    </source>
</reference>
<feature type="domain" description="ETF-QO/FixX C-terminal" evidence="11">
    <location>
        <begin position="49"/>
        <end position="100"/>
    </location>
</feature>
<dbReference type="PIRSF" id="PIRSF036548">
    <property type="entry name" value="Fdx_FixX"/>
    <property type="match status" value="1"/>
</dbReference>
<sequence>MTNAVEIGASGAKVEEKLFQNRYLVDAGRPHIQIRPHEIPSKILLSLTYTCPAGCYSRNDRGQVEIAADGCLECGTCRIVTAETGEIQWEYPRGGYGVLYKFG</sequence>
<evidence type="ECO:0000256" key="1">
    <source>
        <dbReference type="ARBA" id="ARBA00003208"/>
    </source>
</evidence>
<dbReference type="Proteomes" id="UP000198755">
    <property type="component" value="Unassembled WGS sequence"/>
</dbReference>
<name>A0A1I3W5A0_9HYPH</name>
<proteinExistence type="predicted"/>
<dbReference type="RefSeq" id="WP_091676558.1">
    <property type="nucleotide sequence ID" value="NZ_FOSN01000001.1"/>
</dbReference>
<dbReference type="STRING" id="1612308.SAMN05444581_101337"/>
<keyword evidence="13" id="KW-1185">Reference proteome</keyword>
<evidence type="ECO:0000256" key="2">
    <source>
        <dbReference type="ARBA" id="ARBA00009192"/>
    </source>
</evidence>
<keyword evidence="6 10" id="KW-0249">Electron transport</keyword>
<dbReference type="Pfam" id="PF05187">
    <property type="entry name" value="Fer4_ETF_QO"/>
    <property type="match status" value="1"/>
</dbReference>